<dbReference type="InterPro" id="IPR004513">
    <property type="entry name" value="FtsX"/>
</dbReference>
<keyword evidence="4 10" id="KW-1003">Cell membrane</keyword>
<dbReference type="Pfam" id="PF18075">
    <property type="entry name" value="FtsX_ECD"/>
    <property type="match status" value="1"/>
</dbReference>
<keyword evidence="9 10" id="KW-0131">Cell cycle</keyword>
<keyword evidence="8 10" id="KW-0472">Membrane</keyword>
<evidence type="ECO:0000256" key="2">
    <source>
        <dbReference type="ARBA" id="ARBA00007379"/>
    </source>
</evidence>
<comment type="subcellular location">
    <subcellularLocation>
        <location evidence="1">Cell membrane</location>
        <topology evidence="1">Multi-pass membrane protein</topology>
    </subcellularLocation>
</comment>
<keyword evidence="7 11" id="KW-1133">Transmembrane helix</keyword>
<keyword evidence="6 11" id="KW-0812">Transmembrane</keyword>
<dbReference type="PANTHER" id="PTHR47755">
    <property type="entry name" value="CELL DIVISION PROTEIN FTSX"/>
    <property type="match status" value="1"/>
</dbReference>
<evidence type="ECO:0000256" key="9">
    <source>
        <dbReference type="ARBA" id="ARBA00023306"/>
    </source>
</evidence>
<dbReference type="GO" id="GO:0005886">
    <property type="term" value="C:plasma membrane"/>
    <property type="evidence" value="ECO:0007669"/>
    <property type="project" value="UniProtKB-SubCell"/>
</dbReference>
<dbReference type="EMBL" id="PEUV01000006">
    <property type="protein sequence ID" value="PIV12858.1"/>
    <property type="molecule type" value="Genomic_DNA"/>
</dbReference>
<evidence type="ECO:0000313" key="14">
    <source>
        <dbReference type="EMBL" id="PIV12858.1"/>
    </source>
</evidence>
<proteinExistence type="inferred from homology"/>
<feature type="domain" description="ABC3 transporter permease C-terminal" evidence="12">
    <location>
        <begin position="181"/>
        <end position="301"/>
    </location>
</feature>
<evidence type="ECO:0000256" key="4">
    <source>
        <dbReference type="ARBA" id="ARBA00022475"/>
    </source>
</evidence>
<reference evidence="15" key="1">
    <citation type="submission" date="2017-09" db="EMBL/GenBank/DDBJ databases">
        <title>Depth-based differentiation of microbial function through sediment-hosted aquifers and enrichment of novel symbionts in the deep terrestrial subsurface.</title>
        <authorList>
            <person name="Probst A.J."/>
            <person name="Ladd B."/>
            <person name="Jarett J.K."/>
            <person name="Geller-Mcgrath D.E."/>
            <person name="Sieber C.M.K."/>
            <person name="Emerson J.B."/>
            <person name="Anantharaman K."/>
            <person name="Thomas B.C."/>
            <person name="Malmstrom R."/>
            <person name="Stieglmeier M."/>
            <person name="Klingl A."/>
            <person name="Woyke T."/>
            <person name="Ryan C.M."/>
            <person name="Banfield J.F."/>
        </authorList>
    </citation>
    <scope>NUCLEOTIDE SEQUENCE [LARGE SCALE GENOMIC DNA]</scope>
</reference>
<organism evidence="14 15">
    <name type="scientific">Candidatus Nealsonbacteria bacterium CG03_land_8_20_14_0_80_36_12</name>
    <dbReference type="NCBI Taxonomy" id="1974701"/>
    <lineage>
        <taxon>Bacteria</taxon>
        <taxon>Candidatus Nealsoniibacteriota</taxon>
    </lineage>
</organism>
<feature type="transmembrane region" description="Helical" evidence="11">
    <location>
        <begin position="21"/>
        <end position="43"/>
    </location>
</feature>
<dbReference type="InterPro" id="IPR040690">
    <property type="entry name" value="FtsX_ECD"/>
</dbReference>
<dbReference type="PIRSF" id="PIRSF003097">
    <property type="entry name" value="FtsX"/>
    <property type="match status" value="1"/>
</dbReference>
<evidence type="ECO:0000256" key="7">
    <source>
        <dbReference type="ARBA" id="ARBA00022989"/>
    </source>
</evidence>
<evidence type="ECO:0000259" key="13">
    <source>
        <dbReference type="Pfam" id="PF18075"/>
    </source>
</evidence>
<dbReference type="Proteomes" id="UP000230324">
    <property type="component" value="Unassembled WGS sequence"/>
</dbReference>
<evidence type="ECO:0000313" key="15">
    <source>
        <dbReference type="Proteomes" id="UP000230324"/>
    </source>
</evidence>
<evidence type="ECO:0000256" key="8">
    <source>
        <dbReference type="ARBA" id="ARBA00023136"/>
    </source>
</evidence>
<evidence type="ECO:0000256" key="5">
    <source>
        <dbReference type="ARBA" id="ARBA00022618"/>
    </source>
</evidence>
<accession>A0A2M7BYX2</accession>
<protein>
    <recommendedName>
        <fullName evidence="3 10">Cell division protein FtsX</fullName>
    </recommendedName>
</protein>
<evidence type="ECO:0000256" key="6">
    <source>
        <dbReference type="ARBA" id="ARBA00022692"/>
    </source>
</evidence>
<dbReference type="InterPro" id="IPR003838">
    <property type="entry name" value="ABC3_permease_C"/>
</dbReference>
<feature type="transmembrane region" description="Helical" evidence="11">
    <location>
        <begin position="180"/>
        <end position="205"/>
    </location>
</feature>
<name>A0A2M7BYX2_9BACT</name>
<evidence type="ECO:0000256" key="1">
    <source>
        <dbReference type="ARBA" id="ARBA00004651"/>
    </source>
</evidence>
<dbReference type="GO" id="GO:0051301">
    <property type="term" value="P:cell division"/>
    <property type="evidence" value="ECO:0007669"/>
    <property type="project" value="UniProtKB-KW"/>
</dbReference>
<keyword evidence="5 10" id="KW-0132">Cell division</keyword>
<feature type="domain" description="FtsX extracellular" evidence="13">
    <location>
        <begin position="58"/>
        <end position="146"/>
    </location>
</feature>
<dbReference type="AlphaFoldDB" id="A0A2M7BYX2"/>
<sequence>MFISFKRIFQSGWLNFSRNSGLTFATIFILILTILVITSLFALKKGTNLLIAVVEEKVDISVYFKEESSEEEIVKIQQEIVKIPQVKNIEYISKEKALQNFIQKHKDDPTLMESLEELGRNPFLASLNIQSSEPSQYKEISDILENSQFKNSIEKVDYYQKEPIIDRLFAFTSFLNRSGLVFTLVLVTLSILVAFNTIRLAILNFKTEIQVMKLVGASNWYVRGPFLVQGGISGLISVSAAFLITFSIAYFLGPKMEILFTGLNIFNYFKESLGSILLLQFGTGIVLAIFSSFIAIRKYLKV</sequence>
<evidence type="ECO:0000256" key="11">
    <source>
        <dbReference type="SAM" id="Phobius"/>
    </source>
</evidence>
<dbReference type="Gene3D" id="3.30.70.3040">
    <property type="match status" value="1"/>
</dbReference>
<feature type="transmembrane region" description="Helical" evidence="11">
    <location>
        <begin position="272"/>
        <end position="296"/>
    </location>
</feature>
<gene>
    <name evidence="14" type="ORF">COS47_00365</name>
</gene>
<comment type="caution">
    <text evidence="14">The sequence shown here is derived from an EMBL/GenBank/DDBJ whole genome shotgun (WGS) entry which is preliminary data.</text>
</comment>
<evidence type="ECO:0000259" key="12">
    <source>
        <dbReference type="Pfam" id="PF02687"/>
    </source>
</evidence>
<dbReference type="PANTHER" id="PTHR47755:SF1">
    <property type="entry name" value="CELL DIVISION PROTEIN FTSX"/>
    <property type="match status" value="1"/>
</dbReference>
<evidence type="ECO:0000256" key="3">
    <source>
        <dbReference type="ARBA" id="ARBA00021907"/>
    </source>
</evidence>
<comment type="similarity">
    <text evidence="2 10">Belongs to the ABC-4 integral membrane protein family. FtsX subfamily.</text>
</comment>
<dbReference type="Pfam" id="PF02687">
    <property type="entry name" value="FtsX"/>
    <property type="match status" value="1"/>
</dbReference>
<feature type="transmembrane region" description="Helical" evidence="11">
    <location>
        <begin position="226"/>
        <end position="252"/>
    </location>
</feature>
<evidence type="ECO:0000256" key="10">
    <source>
        <dbReference type="PIRNR" id="PIRNR003097"/>
    </source>
</evidence>